<evidence type="ECO:0000256" key="2">
    <source>
        <dbReference type="ARBA" id="ARBA00022741"/>
    </source>
</evidence>
<reference evidence="10" key="1">
    <citation type="submission" date="2018-10" db="EMBL/GenBank/DDBJ databases">
        <title>Transcriptome assembly of Aceria tosichella (Wheat curl mite) Type 2.</title>
        <authorList>
            <person name="Scully E.D."/>
            <person name="Geib S.M."/>
            <person name="Palmer N.A."/>
            <person name="Gupta A.K."/>
            <person name="Sarath G."/>
            <person name="Tatineni S."/>
        </authorList>
    </citation>
    <scope>NUCLEOTIDE SEQUENCE</scope>
    <source>
        <strain evidence="10">LincolnNE</strain>
    </source>
</reference>
<evidence type="ECO:0000313" key="10">
    <source>
        <dbReference type="EMBL" id="MDE50965.1"/>
    </source>
</evidence>
<dbReference type="InterPro" id="IPR005225">
    <property type="entry name" value="Small_GTP-bd"/>
</dbReference>
<dbReference type="UniPathway" id="UPA00345"/>
<dbReference type="GO" id="GO:0003746">
    <property type="term" value="F:translation elongation factor activity"/>
    <property type="evidence" value="ECO:0007669"/>
    <property type="project" value="UniProtKB-UniRule"/>
</dbReference>
<feature type="region of interest" description="Disordered" evidence="8">
    <location>
        <begin position="796"/>
        <end position="818"/>
    </location>
</feature>
<dbReference type="SUPFAM" id="SSF54980">
    <property type="entry name" value="EF-G C-terminal domain-like"/>
    <property type="match status" value="2"/>
</dbReference>
<evidence type="ECO:0000256" key="3">
    <source>
        <dbReference type="ARBA" id="ARBA00022768"/>
    </source>
</evidence>
<comment type="function">
    <text evidence="7">Mitochondrial GTPase that catalyzes the GTP-dependent ribosomal translocation step during translation elongation. During this step, the ribosome changes from the pre-translocational (PRE) to the post-translocational (POST) state as the newly formed A-site-bound peptidyl-tRNA and P-site-bound deacylated tRNA move to the P and E sites, respectively. Catalyzes the coordinated movement of the two tRNA molecules, the mRNA and conformational changes in the ribosome.</text>
</comment>
<evidence type="ECO:0000256" key="7">
    <source>
        <dbReference type="HAMAP-Rule" id="MF_03061"/>
    </source>
</evidence>
<dbReference type="InterPro" id="IPR014721">
    <property type="entry name" value="Ribsml_uS5_D2-typ_fold_subgr"/>
</dbReference>
<dbReference type="CDD" id="cd04091">
    <property type="entry name" value="mtEFG1_II_like"/>
    <property type="match status" value="1"/>
</dbReference>
<keyword evidence="2 7" id="KW-0547">Nucleotide-binding</keyword>
<dbReference type="SUPFAM" id="SSF52540">
    <property type="entry name" value="P-loop containing nucleoside triphosphate hydrolases"/>
    <property type="match status" value="1"/>
</dbReference>
<dbReference type="Pfam" id="PF14492">
    <property type="entry name" value="EFG_III"/>
    <property type="match status" value="1"/>
</dbReference>
<feature type="domain" description="Tr-type G" evidence="9">
    <location>
        <begin position="51"/>
        <end position="329"/>
    </location>
</feature>
<dbReference type="HAMAP" id="MF_00054_B">
    <property type="entry name" value="EF_G_EF_2_B"/>
    <property type="match status" value="1"/>
</dbReference>
<feature type="compositionally biased region" description="Acidic residues" evidence="8">
    <location>
        <begin position="337"/>
        <end position="352"/>
    </location>
</feature>
<dbReference type="CDD" id="cd01886">
    <property type="entry name" value="EF-G"/>
    <property type="match status" value="1"/>
</dbReference>
<protein>
    <recommendedName>
        <fullName evidence="7">Elongation factor G, mitochondrial</fullName>
        <shortName evidence="7">EF-Gmt</shortName>
    </recommendedName>
    <alternativeName>
        <fullName evidence="7">Elongation factor G 1, mitochondrial</fullName>
        <shortName evidence="7">mEF-G 1</shortName>
    </alternativeName>
    <alternativeName>
        <fullName evidence="7">Elongation factor G1</fullName>
    </alternativeName>
</protein>
<dbReference type="Pfam" id="PF00009">
    <property type="entry name" value="GTP_EFTU"/>
    <property type="match status" value="1"/>
</dbReference>
<comment type="subcellular location">
    <subcellularLocation>
        <location evidence="7">Mitochondrion</location>
    </subcellularLocation>
</comment>
<dbReference type="FunFam" id="3.30.70.870:FF:000001">
    <property type="entry name" value="Elongation factor G"/>
    <property type="match status" value="1"/>
</dbReference>
<feature type="compositionally biased region" description="Basic and acidic residues" evidence="8">
    <location>
        <begin position="353"/>
        <end position="369"/>
    </location>
</feature>
<dbReference type="Pfam" id="PF00679">
    <property type="entry name" value="EFG_C"/>
    <property type="match status" value="1"/>
</dbReference>
<dbReference type="InterPro" id="IPR004161">
    <property type="entry name" value="EFTu-like_2"/>
</dbReference>
<dbReference type="FunFam" id="2.40.30.10:FF:000022">
    <property type="entry name" value="Elongation factor G, mitochondrial"/>
    <property type="match status" value="1"/>
</dbReference>
<proteinExistence type="inferred from homology"/>
<comment type="similarity">
    <text evidence="1">Belongs to the TRAFAC class translation factor GTPase superfamily. Classic translation factor GTPase family. EF-G/EF-2 subfamily.</text>
</comment>
<dbReference type="SUPFAM" id="SSF54211">
    <property type="entry name" value="Ribosomal protein S5 domain 2-like"/>
    <property type="match status" value="1"/>
</dbReference>
<dbReference type="Pfam" id="PF03144">
    <property type="entry name" value="GTP_EFTU_D2"/>
    <property type="match status" value="1"/>
</dbReference>
<feature type="compositionally biased region" description="Polar residues" evidence="8">
    <location>
        <begin position="380"/>
        <end position="389"/>
    </location>
</feature>
<dbReference type="InterPro" id="IPR031157">
    <property type="entry name" value="G_TR_CS"/>
</dbReference>
<dbReference type="EMBL" id="GGYP01006194">
    <property type="protein sequence ID" value="MDE50965.1"/>
    <property type="molecule type" value="Transcribed_RNA"/>
</dbReference>
<dbReference type="InterPro" id="IPR009000">
    <property type="entry name" value="Transl_B-barrel_sf"/>
</dbReference>
<evidence type="ECO:0000256" key="1">
    <source>
        <dbReference type="ARBA" id="ARBA00005870"/>
    </source>
</evidence>
<dbReference type="PANTHER" id="PTHR43636:SF2">
    <property type="entry name" value="ELONGATION FACTOR G, MITOCHONDRIAL"/>
    <property type="match status" value="1"/>
</dbReference>
<dbReference type="InterPro" id="IPR027417">
    <property type="entry name" value="P-loop_NTPase"/>
</dbReference>
<feature type="compositionally biased region" description="Low complexity" evidence="8">
    <location>
        <begin position="390"/>
        <end position="399"/>
    </location>
</feature>
<dbReference type="Pfam" id="PF03764">
    <property type="entry name" value="EFG_IV"/>
    <property type="match status" value="1"/>
</dbReference>
<dbReference type="GO" id="GO:0005525">
    <property type="term" value="F:GTP binding"/>
    <property type="evidence" value="ECO:0007669"/>
    <property type="project" value="UniProtKB-UniRule"/>
</dbReference>
<keyword evidence="4 7" id="KW-0648">Protein biosynthesis</keyword>
<comment type="pathway">
    <text evidence="7">Protein biosynthesis; polypeptide chain elongation.</text>
</comment>
<dbReference type="InterPro" id="IPR000640">
    <property type="entry name" value="EFG_V-like"/>
</dbReference>
<evidence type="ECO:0000256" key="8">
    <source>
        <dbReference type="SAM" id="MobiDB-lite"/>
    </source>
</evidence>
<dbReference type="Gene3D" id="3.30.230.10">
    <property type="match status" value="1"/>
</dbReference>
<comment type="similarity">
    <text evidence="7">Belongs to the GTP-binding elongation factor family. EF-G/EF-2 subfamily.</text>
</comment>
<dbReference type="CDD" id="cd16262">
    <property type="entry name" value="EFG_III"/>
    <property type="match status" value="1"/>
</dbReference>
<dbReference type="InterPro" id="IPR005517">
    <property type="entry name" value="Transl_elong_EFG/EF2_IV"/>
</dbReference>
<dbReference type="Gene3D" id="3.30.70.240">
    <property type="match status" value="1"/>
</dbReference>
<dbReference type="Gene3D" id="3.30.70.870">
    <property type="entry name" value="Elongation Factor G (Translational Gtpase), domain 3"/>
    <property type="match status" value="1"/>
</dbReference>
<dbReference type="InterPro" id="IPR035647">
    <property type="entry name" value="EFG_III/V"/>
</dbReference>
<dbReference type="NCBIfam" id="TIGR00231">
    <property type="entry name" value="small_GTP"/>
    <property type="match status" value="1"/>
</dbReference>
<dbReference type="SMART" id="SM00889">
    <property type="entry name" value="EFG_IV"/>
    <property type="match status" value="1"/>
</dbReference>
<dbReference type="InterPro" id="IPR000795">
    <property type="entry name" value="T_Tr_GTP-bd_dom"/>
</dbReference>
<organism evidence="10">
    <name type="scientific">Aceria tosichella</name>
    <name type="common">wheat curl mite</name>
    <dbReference type="NCBI Taxonomy" id="561515"/>
    <lineage>
        <taxon>Eukaryota</taxon>
        <taxon>Metazoa</taxon>
        <taxon>Ecdysozoa</taxon>
        <taxon>Arthropoda</taxon>
        <taxon>Chelicerata</taxon>
        <taxon>Arachnida</taxon>
        <taxon>Acari</taxon>
        <taxon>Acariformes</taxon>
        <taxon>Trombidiformes</taxon>
        <taxon>Prostigmata</taxon>
        <taxon>Eupodina</taxon>
        <taxon>Eriophyoidea</taxon>
        <taxon>Eriophyidae</taxon>
        <taxon>Eriophyinae</taxon>
        <taxon>Aceriini</taxon>
        <taxon>Aceria</taxon>
    </lineage>
</organism>
<keyword evidence="3 7" id="KW-0251">Elongation factor</keyword>
<evidence type="ECO:0000256" key="4">
    <source>
        <dbReference type="ARBA" id="ARBA00022917"/>
    </source>
</evidence>
<name>A0A6G1SKF9_9ACAR</name>
<dbReference type="Gene3D" id="3.40.50.300">
    <property type="entry name" value="P-loop containing nucleotide triphosphate hydrolases"/>
    <property type="match status" value="1"/>
</dbReference>
<dbReference type="FunFam" id="3.30.70.240:FF:000001">
    <property type="entry name" value="Elongation factor G"/>
    <property type="match status" value="1"/>
</dbReference>
<feature type="binding site" evidence="7">
    <location>
        <begin position="60"/>
        <end position="67"/>
    </location>
    <ligand>
        <name>GTP</name>
        <dbReference type="ChEBI" id="CHEBI:37565"/>
    </ligand>
</feature>
<dbReference type="SUPFAM" id="SSF50447">
    <property type="entry name" value="Translation proteins"/>
    <property type="match status" value="1"/>
</dbReference>
<dbReference type="InterPro" id="IPR004540">
    <property type="entry name" value="Transl_elong_EFG/EF2"/>
</dbReference>
<evidence type="ECO:0000256" key="6">
    <source>
        <dbReference type="ARBA" id="ARBA00023134"/>
    </source>
</evidence>
<dbReference type="GO" id="GO:0005739">
    <property type="term" value="C:mitochondrion"/>
    <property type="evidence" value="ECO:0007669"/>
    <property type="project" value="UniProtKB-SubCell"/>
</dbReference>
<sequence length="818" mass="91980">MCITRHLTRPLSMANRKRLMLDMGRLSAAGNYHKRFASVQAHPQMELPPVERLRNIGISAHIDSGKTTLTERLLYYTGRIDEMHEVRGRDQVGAKMDSMELERQRGITIKSAATYVTWKRHFINIIDTPGHVDFTVEVERALRVLDGAILVLCSVGGVQSQTMTVTRQMKRYNVPCLAFINKLDRQSANPERVLSQLRDKLRFQAAMLQIPIGLESKLSGIIDLISMQSLYFEGAAGEKVRPDKEIPEDYRKMAEDKRTELIETLSNVDEEMGQLFLEDIKPTEEQIRAAIRRSTLDMKFVPVLVGSALKNKGVQPLLDAVIGFLPNPSEVKNYAIDESDSVEASNGDDDDETRTTKGDDGPKKLDAAAKLKRGSRKQEVSQLSDMLTRTQQSKKSTTSVGQTDDSRKVLCNPERSDAHPLLVLAFKLEAGKFGQLTYIRVYQGCLKKGDFIYNTRTGRRTKVSRLVRMHSDEMQDIETAYAGDICALFGIDCASGDSFVTDPNLKLSMESIYVPDPVITMSIKPKDNKSAENFTKGIRRFTREDPTLRYIYDVESKESILSGMGELHLEIYAQRLEREYNCPVELGKPKVAFTESLTKPCSFDYLHKRQSGGAGQYGKVIGVVEPLPMDQNTIISFRDETSGPNVPKQFVPFIERGFRKMCEKGPVTGHKIAGVCFRLQDGGNHPVDSNEIAFTEAAYGAMRQVFEYGRWTILEPIMKVEINVPSEFIGDIMSLMTRKSSVITSSDEQDGWSILRAEVPLNEMFGFSSALRSSTQGKGEYTMEYSRYAPARPEIEAELKRQAQAESAKQTDKVKAKR</sequence>
<feature type="binding site" evidence="7">
    <location>
        <begin position="181"/>
        <end position="184"/>
    </location>
    <ligand>
        <name>GTP</name>
        <dbReference type="ChEBI" id="CHEBI:37565"/>
    </ligand>
</feature>
<dbReference type="GO" id="GO:0003924">
    <property type="term" value="F:GTPase activity"/>
    <property type="evidence" value="ECO:0007669"/>
    <property type="project" value="UniProtKB-UniRule"/>
</dbReference>
<evidence type="ECO:0000256" key="5">
    <source>
        <dbReference type="ARBA" id="ARBA00023128"/>
    </source>
</evidence>
<dbReference type="InterPro" id="IPR041095">
    <property type="entry name" value="EFG_II"/>
</dbReference>
<dbReference type="AlphaFoldDB" id="A0A6G1SKF9"/>
<keyword evidence="5 7" id="KW-0496">Mitochondrion</keyword>
<dbReference type="GO" id="GO:0070125">
    <property type="term" value="P:mitochondrial translational elongation"/>
    <property type="evidence" value="ECO:0007669"/>
    <property type="project" value="UniProtKB-UniRule"/>
</dbReference>
<evidence type="ECO:0000259" key="9">
    <source>
        <dbReference type="PROSITE" id="PS51722"/>
    </source>
</evidence>
<accession>A0A6G1SKF9</accession>
<feature type="region of interest" description="Disordered" evidence="8">
    <location>
        <begin position="336"/>
        <end position="412"/>
    </location>
</feature>
<dbReference type="SMART" id="SM00838">
    <property type="entry name" value="EFG_C"/>
    <property type="match status" value="1"/>
</dbReference>
<feature type="binding site" evidence="7">
    <location>
        <begin position="127"/>
        <end position="131"/>
    </location>
    <ligand>
        <name>GTP</name>
        <dbReference type="ChEBI" id="CHEBI:37565"/>
    </ligand>
</feature>
<dbReference type="FunFam" id="3.40.50.300:FF:000029">
    <property type="entry name" value="Elongation factor G"/>
    <property type="match status" value="1"/>
</dbReference>
<dbReference type="PRINTS" id="PR00315">
    <property type="entry name" value="ELONGATNFCT"/>
</dbReference>
<dbReference type="Gene3D" id="2.40.30.10">
    <property type="entry name" value="Translation factors"/>
    <property type="match status" value="1"/>
</dbReference>
<dbReference type="InterPro" id="IPR009022">
    <property type="entry name" value="EFG_III"/>
</dbReference>
<dbReference type="PROSITE" id="PS00301">
    <property type="entry name" value="G_TR_1"/>
    <property type="match status" value="1"/>
</dbReference>
<dbReference type="PANTHER" id="PTHR43636">
    <property type="entry name" value="ELONGATION FACTOR G, MITOCHONDRIAL"/>
    <property type="match status" value="1"/>
</dbReference>
<keyword evidence="6 7" id="KW-0342">GTP-binding</keyword>
<dbReference type="PROSITE" id="PS51722">
    <property type="entry name" value="G_TR_2"/>
    <property type="match status" value="1"/>
</dbReference>
<gene>
    <name evidence="10" type="ORF">g.14177</name>
</gene>
<dbReference type="InterPro" id="IPR020568">
    <property type="entry name" value="Ribosomal_Su5_D2-typ_SF"/>
</dbReference>